<evidence type="ECO:0000259" key="4">
    <source>
        <dbReference type="Pfam" id="PF19290"/>
    </source>
</evidence>
<reference evidence="5" key="1">
    <citation type="submission" date="2020-01" db="EMBL/GenBank/DDBJ databases">
        <authorList>
            <person name="Meier V. D."/>
            <person name="Meier V D."/>
        </authorList>
    </citation>
    <scope>NUCLEOTIDE SEQUENCE</scope>
    <source>
        <strain evidence="5">HLG_WM_MAG_09</strain>
    </source>
</reference>
<name>A0A6S6UKR1_9GAMM</name>
<protein>
    <submittedName>
        <fullName evidence="5">TldE protein, part of TldE/TldD proteolytic complex</fullName>
    </submittedName>
</protein>
<dbReference type="InterPro" id="IPR045570">
    <property type="entry name" value="Metalloprtase-TldD/E_cen_dom"/>
</dbReference>
<evidence type="ECO:0000259" key="2">
    <source>
        <dbReference type="Pfam" id="PF01523"/>
    </source>
</evidence>
<dbReference type="GO" id="GO:0008237">
    <property type="term" value="F:metallopeptidase activity"/>
    <property type="evidence" value="ECO:0007669"/>
    <property type="project" value="InterPro"/>
</dbReference>
<evidence type="ECO:0000259" key="3">
    <source>
        <dbReference type="Pfam" id="PF19289"/>
    </source>
</evidence>
<organism evidence="5">
    <name type="scientific">uncultured Thiotrichaceae bacterium</name>
    <dbReference type="NCBI Taxonomy" id="298394"/>
    <lineage>
        <taxon>Bacteria</taxon>
        <taxon>Pseudomonadati</taxon>
        <taxon>Pseudomonadota</taxon>
        <taxon>Gammaproteobacteria</taxon>
        <taxon>Thiotrichales</taxon>
        <taxon>Thiotrichaceae</taxon>
        <taxon>environmental samples</taxon>
    </lineage>
</organism>
<dbReference type="Pfam" id="PF19289">
    <property type="entry name" value="PmbA_TldD_3rd"/>
    <property type="match status" value="1"/>
</dbReference>
<dbReference type="InterPro" id="IPR045569">
    <property type="entry name" value="Metalloprtase-TldD/E_C"/>
</dbReference>
<dbReference type="InterPro" id="IPR035068">
    <property type="entry name" value="TldD/PmbA_N"/>
</dbReference>
<dbReference type="InterPro" id="IPR036059">
    <property type="entry name" value="TldD/PmbA_sf"/>
</dbReference>
<dbReference type="Pfam" id="PF01523">
    <property type="entry name" value="PmbA_TldD_1st"/>
    <property type="match status" value="1"/>
</dbReference>
<proteinExistence type="inferred from homology"/>
<dbReference type="EMBL" id="CACVAT010000604">
    <property type="protein sequence ID" value="CAA6830597.1"/>
    <property type="molecule type" value="Genomic_DNA"/>
</dbReference>
<evidence type="ECO:0000313" key="5">
    <source>
        <dbReference type="EMBL" id="CAA6830597.1"/>
    </source>
</evidence>
<feature type="domain" description="Metalloprotease TldD/E central" evidence="4">
    <location>
        <begin position="124"/>
        <end position="231"/>
    </location>
</feature>
<dbReference type="AlphaFoldDB" id="A0A6S6UKR1"/>
<dbReference type="GO" id="GO:0005829">
    <property type="term" value="C:cytosol"/>
    <property type="evidence" value="ECO:0007669"/>
    <property type="project" value="TreeGrafter"/>
</dbReference>
<evidence type="ECO:0000256" key="1">
    <source>
        <dbReference type="ARBA" id="ARBA00005836"/>
    </source>
</evidence>
<feature type="domain" description="Metalloprotease TldD/E C-terminal" evidence="3">
    <location>
        <begin position="238"/>
        <end position="446"/>
    </location>
</feature>
<dbReference type="Gene3D" id="3.30.2290.10">
    <property type="entry name" value="PmbA/TldD superfamily"/>
    <property type="match status" value="1"/>
</dbReference>
<dbReference type="GO" id="GO:0006508">
    <property type="term" value="P:proteolysis"/>
    <property type="evidence" value="ECO:0007669"/>
    <property type="project" value="InterPro"/>
</dbReference>
<feature type="domain" description="Metalloprotease TldD/E N-terminal" evidence="2">
    <location>
        <begin position="33"/>
        <end position="97"/>
    </location>
</feature>
<dbReference type="InterPro" id="IPR047657">
    <property type="entry name" value="PmbA"/>
</dbReference>
<dbReference type="Pfam" id="PF19290">
    <property type="entry name" value="PmbA_TldD_2nd"/>
    <property type="match status" value="1"/>
</dbReference>
<dbReference type="InterPro" id="IPR002510">
    <property type="entry name" value="Metalloprtase-TldD/E_N"/>
</dbReference>
<accession>A0A6S6UKR1</accession>
<dbReference type="PANTHER" id="PTHR43421">
    <property type="entry name" value="METALLOPROTEASE PMBA"/>
    <property type="match status" value="1"/>
</dbReference>
<dbReference type="SUPFAM" id="SSF111283">
    <property type="entry name" value="Putative modulator of DNA gyrase, PmbA/TldD"/>
    <property type="match status" value="1"/>
</dbReference>
<gene>
    <name evidence="5" type="ORF">HELGO_WM26060</name>
</gene>
<dbReference type="PANTHER" id="PTHR43421:SF1">
    <property type="entry name" value="METALLOPROTEASE PMBA"/>
    <property type="match status" value="1"/>
</dbReference>
<comment type="similarity">
    <text evidence="1">Belongs to the peptidase U62 family.</text>
</comment>
<sequence>MIELENREALGAEFQELADNILKSAVAKGATAAEVGIDKGTGLSVEVRMGEVEKLQYHRDQGASLTVYFGHKKGFASSGDLSPQALEDTLDAACRIARYTAEDEFNGLADAELMAKDIPDLDLYHPWNLEADQGIELALEAESVARAQDERIINSDGAGVDSYAGLGIYANSHGFRGINSSTRHSLSCSLVAQDGESMQRDYWYTSSCVPGKMESAESIGLQAAERTVRRLNGRSLTTREVPVIFVPEMARGLIGHLTGAISGGSQYRKASFLLDSIGQQVFPDFIQLQERPHLKQALGSRAYDSEGVATKDRDIILDGKVQDYFLGSYSARKLGMKTTASAGGSSNLLLADTGISAKEMLERMGTGLMVTELIGQGVNSITGDYSRGAAGFWVENGEILYPVEEITIAGNLKDMFMDIQAVGTDLDDRGRIQTGSILLGKMMVAGQ</sequence>
<dbReference type="NCBIfam" id="NF008268">
    <property type="entry name" value="PRK11040.1"/>
    <property type="match status" value="1"/>
</dbReference>